<gene>
    <name evidence="1" type="ORF">MRB53_000591</name>
</gene>
<evidence type="ECO:0000313" key="1">
    <source>
        <dbReference type="EMBL" id="KAJ8647568.1"/>
    </source>
</evidence>
<comment type="caution">
    <text evidence="1">The sequence shown here is derived from an EMBL/GenBank/DDBJ whole genome shotgun (WGS) entry which is preliminary data.</text>
</comment>
<dbReference type="EMBL" id="CM056809">
    <property type="protein sequence ID" value="KAJ8647568.1"/>
    <property type="molecule type" value="Genomic_DNA"/>
</dbReference>
<organism evidence="1 2">
    <name type="scientific">Persea americana</name>
    <name type="common">Avocado</name>
    <dbReference type="NCBI Taxonomy" id="3435"/>
    <lineage>
        <taxon>Eukaryota</taxon>
        <taxon>Viridiplantae</taxon>
        <taxon>Streptophyta</taxon>
        <taxon>Embryophyta</taxon>
        <taxon>Tracheophyta</taxon>
        <taxon>Spermatophyta</taxon>
        <taxon>Magnoliopsida</taxon>
        <taxon>Magnoliidae</taxon>
        <taxon>Laurales</taxon>
        <taxon>Lauraceae</taxon>
        <taxon>Persea</taxon>
    </lineage>
</organism>
<sequence>MEKARELRKNRRAEMAKRVLERLGSLPSGAPSLYSSFDRSTLLCETIAKRVFPRESDPSYSEIEEAHYSYRVRDRLRKEILVPLRKSLKLPELYMSSNRWRELPYERVPSLAMNTYKKLFEKHDRYRFREFVDAVRRRREILTCRSLLPHEIISFHVEDAYHDPDTDKVREWQWKRMVEDLSKKGKLRNMLSICYPCTDEKGQRVSVALGLLTSELSEEPWRGNVISFSHDPQLHRIQGETLREKVKSIELMRFGYKTDFLKVFNRILDVAVAAKLEEEKIVKRVFVFCYLDFNEATANSWDADYASIKKKYKEKGYGSSVPDIVFWNLKDSRFPRLSSLMPRREKGVTLLRGFTKDLLNIFLDNDGVVSPEEVMEAAIAGEEYQKALLMESRSFGVMICRYCLLLADDISSPFLFFFHSSLEEGMASLPEDFEDLADFKATGISTTPPPAPAEMEACTNIYPSSLATYEEVSASPELFMETLEKLRKSIGTKFICRGISQLALFDLVKLQSSDLKACGVLSMVTFVLSSVMCTCKADHVAAAIEMVQMVQDLELQDRLLVRGITSIRFWGKI</sequence>
<reference evidence="1 2" key="1">
    <citation type="journal article" date="2022" name="Hortic Res">
        <title>A haplotype resolved chromosomal level avocado genome allows analysis of novel avocado genes.</title>
        <authorList>
            <person name="Nath O."/>
            <person name="Fletcher S.J."/>
            <person name="Hayward A."/>
            <person name="Shaw L.M."/>
            <person name="Masouleh A.K."/>
            <person name="Furtado A."/>
            <person name="Henry R.J."/>
            <person name="Mitter N."/>
        </authorList>
    </citation>
    <scope>NUCLEOTIDE SEQUENCE [LARGE SCALE GENOMIC DNA]</scope>
    <source>
        <strain evidence="2">cv. Hass</strain>
    </source>
</reference>
<accession>A0ACC2MPY5</accession>
<name>A0ACC2MPY5_PERAE</name>
<dbReference type="Proteomes" id="UP001234297">
    <property type="component" value="Chromosome 1"/>
</dbReference>
<protein>
    <submittedName>
        <fullName evidence="1">Uncharacterized protein</fullName>
    </submittedName>
</protein>
<proteinExistence type="predicted"/>
<evidence type="ECO:0000313" key="2">
    <source>
        <dbReference type="Proteomes" id="UP001234297"/>
    </source>
</evidence>
<keyword evidence="2" id="KW-1185">Reference proteome</keyword>